<dbReference type="EMBL" id="KL198092">
    <property type="protein sequence ID" value="KDQ08303.1"/>
    <property type="molecule type" value="Genomic_DNA"/>
</dbReference>
<dbReference type="PANTHER" id="PTHR32343">
    <property type="entry name" value="SERINE/ARGININE-RICH SPLICING FACTOR"/>
    <property type="match status" value="1"/>
</dbReference>
<organism evidence="4 5">
    <name type="scientific">Botryobasidium botryosum (strain FD-172 SS1)</name>
    <dbReference type="NCBI Taxonomy" id="930990"/>
    <lineage>
        <taxon>Eukaryota</taxon>
        <taxon>Fungi</taxon>
        <taxon>Dikarya</taxon>
        <taxon>Basidiomycota</taxon>
        <taxon>Agaricomycotina</taxon>
        <taxon>Agaricomycetes</taxon>
        <taxon>Cantharellales</taxon>
        <taxon>Botryobasidiaceae</taxon>
        <taxon>Botryobasidium</taxon>
    </lineage>
</organism>
<dbReference type="InterPro" id="IPR012677">
    <property type="entry name" value="Nucleotide-bd_a/b_plait_sf"/>
</dbReference>
<dbReference type="SMART" id="SM00360">
    <property type="entry name" value="RRM"/>
    <property type="match status" value="1"/>
</dbReference>
<dbReference type="AlphaFoldDB" id="A0A067LY41"/>
<feature type="compositionally biased region" description="Low complexity" evidence="2">
    <location>
        <begin position="228"/>
        <end position="247"/>
    </location>
</feature>
<feature type="compositionally biased region" description="Basic and acidic residues" evidence="2">
    <location>
        <begin position="74"/>
        <end position="90"/>
    </location>
</feature>
<reference evidence="5" key="1">
    <citation type="journal article" date="2014" name="Proc. Natl. Acad. Sci. U.S.A.">
        <title>Extensive sampling of basidiomycete genomes demonstrates inadequacy of the white-rot/brown-rot paradigm for wood decay fungi.</title>
        <authorList>
            <person name="Riley R."/>
            <person name="Salamov A.A."/>
            <person name="Brown D.W."/>
            <person name="Nagy L.G."/>
            <person name="Floudas D."/>
            <person name="Held B.W."/>
            <person name="Levasseur A."/>
            <person name="Lombard V."/>
            <person name="Morin E."/>
            <person name="Otillar R."/>
            <person name="Lindquist E.A."/>
            <person name="Sun H."/>
            <person name="LaButti K.M."/>
            <person name="Schmutz J."/>
            <person name="Jabbour D."/>
            <person name="Luo H."/>
            <person name="Baker S.E."/>
            <person name="Pisabarro A.G."/>
            <person name="Walton J.D."/>
            <person name="Blanchette R.A."/>
            <person name="Henrissat B."/>
            <person name="Martin F."/>
            <person name="Cullen D."/>
            <person name="Hibbett D.S."/>
            <person name="Grigoriev I.V."/>
        </authorList>
    </citation>
    <scope>NUCLEOTIDE SEQUENCE [LARGE SCALE GENOMIC DNA]</scope>
    <source>
        <strain evidence="5">FD-172 SS1</strain>
    </source>
</reference>
<dbReference type="OrthoDB" id="7763451at2759"/>
<keyword evidence="1" id="KW-0694">RNA-binding</keyword>
<dbReference type="STRING" id="930990.A0A067LY41"/>
<dbReference type="FunCoup" id="A0A067LY41">
    <property type="interactions" value="80"/>
</dbReference>
<dbReference type="HOGENOM" id="CLU_074138_1_0_1"/>
<feature type="region of interest" description="Disordered" evidence="2">
    <location>
        <begin position="223"/>
        <end position="253"/>
    </location>
</feature>
<dbReference type="InterPro" id="IPR035979">
    <property type="entry name" value="RBD_domain_sf"/>
</dbReference>
<protein>
    <recommendedName>
        <fullName evidence="3">RRM domain-containing protein</fullName>
    </recommendedName>
</protein>
<keyword evidence="5" id="KW-1185">Reference proteome</keyword>
<accession>A0A067LY41</accession>
<name>A0A067LY41_BOTB1</name>
<dbReference type="InParanoid" id="A0A067LY41"/>
<sequence>MPFTVTVSNLAPTTSKETLHDFFSFCGKIDNIDLKGSEAVITFDKASAAKTAVMLNGGTLDGANINVNSDVPEDHVDDHTTHREGEHHIDQAGSPSVSDKPRAGIAAEYLAKGYLLSDQILNKAIEIDNKQGISTRFLAYIKSLDKQVGERAIGTGQTISGTAQTKLQEAQVQAEQKGYIKQATDYYTRAISSPFGQKVLSFYSTTSKQAIDIHEEARRIADTHRAAAAEQAPTSATTAGEAAPAATAKDKTV</sequence>
<evidence type="ECO:0000313" key="4">
    <source>
        <dbReference type="EMBL" id="KDQ08303.1"/>
    </source>
</evidence>
<dbReference type="SUPFAM" id="SSF54928">
    <property type="entry name" value="RNA-binding domain, RBD"/>
    <property type="match status" value="1"/>
</dbReference>
<dbReference type="InterPro" id="IPR000504">
    <property type="entry name" value="RRM_dom"/>
</dbReference>
<dbReference type="Pfam" id="PF00076">
    <property type="entry name" value="RRM_1"/>
    <property type="match status" value="1"/>
</dbReference>
<feature type="domain" description="RRM" evidence="3">
    <location>
        <begin position="3"/>
        <end position="72"/>
    </location>
</feature>
<feature type="region of interest" description="Disordered" evidence="2">
    <location>
        <begin position="74"/>
        <end position="100"/>
    </location>
</feature>
<dbReference type="PROSITE" id="PS50102">
    <property type="entry name" value="RRM"/>
    <property type="match status" value="1"/>
</dbReference>
<evidence type="ECO:0000259" key="3">
    <source>
        <dbReference type="PROSITE" id="PS50102"/>
    </source>
</evidence>
<dbReference type="Gene3D" id="3.30.70.330">
    <property type="match status" value="1"/>
</dbReference>
<dbReference type="Proteomes" id="UP000027195">
    <property type="component" value="Unassembled WGS sequence"/>
</dbReference>
<proteinExistence type="predicted"/>
<gene>
    <name evidence="4" type="ORF">BOTBODRAFT_179937</name>
</gene>
<dbReference type="GO" id="GO:0003723">
    <property type="term" value="F:RNA binding"/>
    <property type="evidence" value="ECO:0007669"/>
    <property type="project" value="UniProtKB-UniRule"/>
</dbReference>
<evidence type="ECO:0000256" key="1">
    <source>
        <dbReference type="PROSITE-ProRule" id="PRU00176"/>
    </source>
</evidence>
<dbReference type="PANTHER" id="PTHR32343:SF10">
    <property type="entry name" value="RNA-BINDING REGION RNP-1 DOMAIN-CONTAINING PROTEIN"/>
    <property type="match status" value="1"/>
</dbReference>
<evidence type="ECO:0000313" key="5">
    <source>
        <dbReference type="Proteomes" id="UP000027195"/>
    </source>
</evidence>
<evidence type="ECO:0000256" key="2">
    <source>
        <dbReference type="SAM" id="MobiDB-lite"/>
    </source>
</evidence>